<dbReference type="PANTHER" id="PTHR45710:SF35">
    <property type="entry name" value="C-TYPE LECTIN DOMAIN FAMILY 2 MEMBER D"/>
    <property type="match status" value="1"/>
</dbReference>
<keyword evidence="7" id="KW-1185">Reference proteome</keyword>
<feature type="region of interest" description="Disordered" evidence="3">
    <location>
        <begin position="1"/>
        <end position="26"/>
    </location>
</feature>
<dbReference type="Ensembl" id="ENSOANT00000048808.1">
    <property type="protein sequence ID" value="ENSOANP00000051008.1"/>
    <property type="gene ID" value="ENSOANG00000050096.1"/>
</dbReference>
<evidence type="ECO:0000256" key="4">
    <source>
        <dbReference type="SAM" id="Phobius"/>
    </source>
</evidence>
<evidence type="ECO:0000313" key="7">
    <source>
        <dbReference type="Proteomes" id="UP000002279"/>
    </source>
</evidence>
<organism evidence="6 7">
    <name type="scientific">Ornithorhynchus anatinus</name>
    <name type="common">Duckbill platypus</name>
    <dbReference type="NCBI Taxonomy" id="9258"/>
    <lineage>
        <taxon>Eukaryota</taxon>
        <taxon>Metazoa</taxon>
        <taxon>Chordata</taxon>
        <taxon>Craniata</taxon>
        <taxon>Vertebrata</taxon>
        <taxon>Euteleostomi</taxon>
        <taxon>Mammalia</taxon>
        <taxon>Monotremata</taxon>
        <taxon>Ornithorhynchidae</taxon>
        <taxon>Ornithorhynchus</taxon>
    </lineage>
</organism>
<keyword evidence="4" id="KW-0812">Transmembrane</keyword>
<evidence type="ECO:0000256" key="2">
    <source>
        <dbReference type="ARBA" id="ARBA00022734"/>
    </source>
</evidence>
<protein>
    <recommendedName>
        <fullName evidence="5">C-type lectin domain-containing protein</fullName>
    </recommendedName>
</protein>
<dbReference type="GeneTree" id="ENSGT00940000154558"/>
<dbReference type="CDD" id="cd03593">
    <property type="entry name" value="CLECT_NK_receptors_like"/>
    <property type="match status" value="1"/>
</dbReference>
<feature type="compositionally biased region" description="Polar residues" evidence="3">
    <location>
        <begin position="67"/>
        <end position="82"/>
    </location>
</feature>
<evidence type="ECO:0000256" key="1">
    <source>
        <dbReference type="ARBA" id="ARBA00004401"/>
    </source>
</evidence>
<dbReference type="PANTHER" id="PTHR45710">
    <property type="entry name" value="C-TYPE LECTIN DOMAIN-CONTAINING PROTEIN 180"/>
    <property type="match status" value="1"/>
</dbReference>
<feature type="transmembrane region" description="Helical" evidence="4">
    <location>
        <begin position="39"/>
        <end position="62"/>
    </location>
</feature>
<dbReference type="InterPro" id="IPR016186">
    <property type="entry name" value="C-type_lectin-like/link_sf"/>
</dbReference>
<dbReference type="Gene3D" id="3.10.100.10">
    <property type="entry name" value="Mannose-Binding Protein A, subunit A"/>
    <property type="match status" value="1"/>
</dbReference>
<dbReference type="RefSeq" id="XP_039770360.1">
    <property type="nucleotide sequence ID" value="XM_039914426.1"/>
</dbReference>
<reference evidence="6 7" key="1">
    <citation type="journal article" date="2008" name="Nature">
        <title>Genome analysis of the platypus reveals unique signatures of evolution.</title>
        <authorList>
            <person name="Warren W.C."/>
            <person name="Hillier L.W."/>
            <person name="Marshall Graves J.A."/>
            <person name="Birney E."/>
            <person name="Ponting C.P."/>
            <person name="Grutzner F."/>
            <person name="Belov K."/>
            <person name="Miller W."/>
            <person name="Clarke L."/>
            <person name="Chinwalla A.T."/>
            <person name="Yang S.P."/>
            <person name="Heger A."/>
            <person name="Locke D.P."/>
            <person name="Miethke P."/>
            <person name="Waters P.D."/>
            <person name="Veyrunes F."/>
            <person name="Fulton L."/>
            <person name="Fulton B."/>
            <person name="Graves T."/>
            <person name="Wallis J."/>
            <person name="Puente X.S."/>
            <person name="Lopez-Otin C."/>
            <person name="Ordonez G.R."/>
            <person name="Eichler E.E."/>
            <person name="Chen L."/>
            <person name="Cheng Z."/>
            <person name="Deakin J.E."/>
            <person name="Alsop A."/>
            <person name="Thompson K."/>
            <person name="Kirby P."/>
            <person name="Papenfuss A.T."/>
            <person name="Wakefield M.J."/>
            <person name="Olender T."/>
            <person name="Lancet D."/>
            <person name="Huttley G.A."/>
            <person name="Smit A.F."/>
            <person name="Pask A."/>
            <person name="Temple-Smith P."/>
            <person name="Batzer M.A."/>
            <person name="Walker J.A."/>
            <person name="Konkel M.K."/>
            <person name="Harris R.S."/>
            <person name="Whittington C.M."/>
            <person name="Wong E.S."/>
            <person name="Gemmell N.J."/>
            <person name="Buschiazzo E."/>
            <person name="Vargas Jentzsch I.M."/>
            <person name="Merkel A."/>
            <person name="Schmitz J."/>
            <person name="Zemann A."/>
            <person name="Churakov G."/>
            <person name="Kriegs J.O."/>
            <person name="Brosius J."/>
            <person name="Murchison E.P."/>
            <person name="Sachidanandam R."/>
            <person name="Smith C."/>
            <person name="Hannon G.J."/>
            <person name="Tsend-Ayush E."/>
            <person name="McMillan D."/>
            <person name="Attenborough R."/>
            <person name="Rens W."/>
            <person name="Ferguson-Smith M."/>
            <person name="Lefevre C.M."/>
            <person name="Sharp J.A."/>
            <person name="Nicholas K.R."/>
            <person name="Ray D.A."/>
            <person name="Kube M."/>
            <person name="Reinhardt R."/>
            <person name="Pringle T.H."/>
            <person name="Taylor J."/>
            <person name="Jones R.C."/>
            <person name="Nixon B."/>
            <person name="Dacheux J.L."/>
            <person name="Niwa H."/>
            <person name="Sekita Y."/>
            <person name="Huang X."/>
            <person name="Stark A."/>
            <person name="Kheradpour P."/>
            <person name="Kellis M."/>
            <person name="Flicek P."/>
            <person name="Chen Y."/>
            <person name="Webber C."/>
            <person name="Hardison R."/>
            <person name="Nelson J."/>
            <person name="Hallsworth-Pepin K."/>
            <person name="Delehaunty K."/>
            <person name="Markovic C."/>
            <person name="Minx P."/>
            <person name="Feng Y."/>
            <person name="Kremitzki C."/>
            <person name="Mitreva M."/>
            <person name="Glasscock J."/>
            <person name="Wylie T."/>
            <person name="Wohldmann P."/>
            <person name="Thiru P."/>
            <person name="Nhan M.N."/>
            <person name="Pohl C.S."/>
            <person name="Smith S.M."/>
            <person name="Hou S."/>
            <person name="Nefedov M."/>
            <person name="de Jong P.J."/>
            <person name="Renfree M.B."/>
            <person name="Mardis E.R."/>
            <person name="Wilson R.K."/>
        </authorList>
    </citation>
    <scope>NUCLEOTIDE SEQUENCE [LARGE SCALE GENOMIC DNA]</scope>
    <source>
        <strain evidence="6 7">Glennie</strain>
    </source>
</reference>
<dbReference type="GO" id="GO:0005886">
    <property type="term" value="C:plasma membrane"/>
    <property type="evidence" value="ECO:0007669"/>
    <property type="project" value="UniProtKB-SubCell"/>
</dbReference>
<dbReference type="InterPro" id="IPR016187">
    <property type="entry name" value="CTDL_fold"/>
</dbReference>
<proteinExistence type="predicted"/>
<dbReference type="SMART" id="SM00034">
    <property type="entry name" value="CLECT"/>
    <property type="match status" value="1"/>
</dbReference>
<dbReference type="OrthoDB" id="8935730at2759"/>
<feature type="domain" description="C-type lectin" evidence="5">
    <location>
        <begin position="96"/>
        <end position="198"/>
    </location>
</feature>
<dbReference type="PROSITE" id="PS50041">
    <property type="entry name" value="C_TYPE_LECTIN_2"/>
    <property type="match status" value="1"/>
</dbReference>
<keyword evidence="4" id="KW-0472">Membrane</keyword>
<reference evidence="6" key="3">
    <citation type="submission" date="2025-09" db="UniProtKB">
        <authorList>
            <consortium name="Ensembl"/>
        </authorList>
    </citation>
    <scope>IDENTIFICATION</scope>
    <source>
        <strain evidence="6">Glennie</strain>
    </source>
</reference>
<dbReference type="Pfam" id="PF00059">
    <property type="entry name" value="Lectin_C"/>
    <property type="match status" value="1"/>
</dbReference>
<dbReference type="Bgee" id="ENSOANG00000050096">
    <property type="expression patterns" value="Expressed in fibroblast and 8 other cell types or tissues"/>
</dbReference>
<comment type="subcellular location">
    <subcellularLocation>
        <location evidence="1">Cell membrane</location>
        <topology evidence="1">Single-pass type II membrane protein</topology>
    </subcellularLocation>
</comment>
<dbReference type="AlphaFoldDB" id="A0A6I8P9L0"/>
<dbReference type="InterPro" id="IPR050828">
    <property type="entry name" value="C-type_lectin/matrix_domain"/>
</dbReference>
<gene>
    <name evidence="6" type="primary">LOC100077979</name>
</gene>
<dbReference type="SUPFAM" id="SSF56436">
    <property type="entry name" value="C-type lectin-like"/>
    <property type="match status" value="1"/>
</dbReference>
<name>A0A6I8P9L0_ORNAN</name>
<dbReference type="InterPro" id="IPR001304">
    <property type="entry name" value="C-type_lectin-like"/>
</dbReference>
<dbReference type="InterPro" id="IPR033992">
    <property type="entry name" value="NKR-like_CTLD"/>
</dbReference>
<evidence type="ECO:0000256" key="3">
    <source>
        <dbReference type="SAM" id="MobiDB-lite"/>
    </source>
</evidence>
<evidence type="ECO:0000259" key="5">
    <source>
        <dbReference type="PROSITE" id="PS50041"/>
    </source>
</evidence>
<dbReference type="GO" id="GO:0030246">
    <property type="term" value="F:carbohydrate binding"/>
    <property type="evidence" value="ECO:0007669"/>
    <property type="project" value="UniProtKB-KW"/>
</dbReference>
<dbReference type="GeneID" id="100077979"/>
<keyword evidence="2" id="KW-0430">Lectin</keyword>
<feature type="compositionally biased region" description="Basic and acidic residues" evidence="3">
    <location>
        <begin position="1"/>
        <end position="15"/>
    </location>
</feature>
<dbReference type="Proteomes" id="UP000002279">
    <property type="component" value="Chromosome 17"/>
</dbReference>
<reference evidence="6" key="2">
    <citation type="submission" date="2025-08" db="UniProtKB">
        <authorList>
            <consortium name="Ensembl"/>
        </authorList>
    </citation>
    <scope>IDENTIFICATION</scope>
    <source>
        <strain evidence="6">Glennie</strain>
    </source>
</reference>
<feature type="region of interest" description="Disordered" evidence="3">
    <location>
        <begin position="67"/>
        <end position="86"/>
    </location>
</feature>
<evidence type="ECO:0000313" key="6">
    <source>
        <dbReference type="Ensembl" id="ENSOANP00000051008.1"/>
    </source>
</evidence>
<keyword evidence="4" id="KW-1133">Transmembrane helix</keyword>
<sequence>MENKKAEEVEVRTELTGRGGGQAADSTAACWPPSRKMCIGLAVVIGTIVLILVITLPVTLVAKTGEENLTTPNPETDTSLPSTPGKAECPPGWIEVDGNCFFLSTGTKDWEESKRACEEHNALLTKLSVLQMEVLKSHVENSDYWIGLKKSGDSGWVWNDNSAFHEEFNIRGAGDCAYLDSSSVNSAGCSQPRRWICSGPLASSSG</sequence>
<accession>A0A6I8P9L0</accession>